<dbReference type="Pfam" id="PF13489">
    <property type="entry name" value="Methyltransf_23"/>
    <property type="match status" value="1"/>
</dbReference>
<gene>
    <name evidence="1" type="ORF">Rifp1Sym_dl00070</name>
</gene>
<dbReference type="AlphaFoldDB" id="G2DGE4"/>
<accession>G2DGE4</accession>
<protein>
    <recommendedName>
        <fullName evidence="3">SAM-dependent methyltransferase</fullName>
    </recommendedName>
</protein>
<dbReference type="PANTHER" id="PTHR43861">
    <property type="entry name" value="TRANS-ACONITATE 2-METHYLTRANSFERASE-RELATED"/>
    <property type="match status" value="1"/>
</dbReference>
<dbReference type="Gene3D" id="3.40.50.150">
    <property type="entry name" value="Vaccinia Virus protein VP39"/>
    <property type="match status" value="1"/>
</dbReference>
<evidence type="ECO:0000313" key="1">
    <source>
        <dbReference type="EMBL" id="EGV50307.1"/>
    </source>
</evidence>
<comment type="caution">
    <text evidence="1">The sequence shown here is derived from an EMBL/GenBank/DDBJ whole genome shotgun (WGS) entry which is preliminary data.</text>
</comment>
<dbReference type="EMBL" id="AFOC01000091">
    <property type="protein sequence ID" value="EGV50307.1"/>
    <property type="molecule type" value="Genomic_DNA"/>
</dbReference>
<reference evidence="1" key="1">
    <citation type="journal article" date="2011" name="ISME J.">
        <title>The endosymbionts of the deep-sea tubeworms Riftia pachyptila and Tevnia jerichonana share an identical physiology as revealed by proteogenomic analyses.</title>
        <authorList>
            <person name="Gardebrecht A."/>
            <person name="Markert S."/>
            <person name="Felbeck H."/>
            <person name="Thuermer A."/>
            <person name="Albrecht D."/>
            <person name="Wollherr A."/>
            <person name="Kabisch J."/>
            <person name="Lehmann R."/>
            <person name="Daniel R."/>
            <person name="Liesegang H."/>
            <person name="Hecker M."/>
            <person name="Sievert S.M."/>
            <person name="Schweder T."/>
        </authorList>
    </citation>
    <scope>NUCLEOTIDE SEQUENCE [LARGE SCALE GENOMIC DNA]</scope>
</reference>
<dbReference type="PATRIC" id="fig|1048808.3.peg.2727"/>
<dbReference type="SUPFAM" id="SSF53335">
    <property type="entry name" value="S-adenosyl-L-methionine-dependent methyltransferases"/>
    <property type="match status" value="1"/>
</dbReference>
<evidence type="ECO:0008006" key="3">
    <source>
        <dbReference type="Google" id="ProtNLM"/>
    </source>
</evidence>
<proteinExistence type="predicted"/>
<name>G2DGE4_9GAMM</name>
<sequence length="223" mass="24935">MKRIPEPVELMDEKAQAKAYAEADFREPNQLFLDRLLALMGDRAPNHALDLGCGPADITLHVARHWHDCRVDGLDGAEAMLAHGRRLLQRHPATEARVNLICDTLPSALLPQRAYDLIFSNSLLHHLHNPDILWQTIQSTAIPGAAIFIMDLRRLNSPQAVESLVQHYAANEPQILQRDFRASLCAAFTPDEVQQQLNERGLTTLSVHNLSDRHLSISGFLPG</sequence>
<keyword evidence="2" id="KW-1185">Reference proteome</keyword>
<organism evidence="1 2">
    <name type="scientific">endosymbiont of Riftia pachyptila</name>
    <name type="common">vent Ph05</name>
    <dbReference type="NCBI Taxonomy" id="1048808"/>
    <lineage>
        <taxon>Bacteria</taxon>
        <taxon>Pseudomonadati</taxon>
        <taxon>Pseudomonadota</taxon>
        <taxon>Gammaproteobacteria</taxon>
        <taxon>sulfur-oxidizing symbionts</taxon>
    </lineage>
</organism>
<dbReference type="CDD" id="cd02440">
    <property type="entry name" value="AdoMet_MTases"/>
    <property type="match status" value="1"/>
</dbReference>
<dbReference type="InterPro" id="IPR029063">
    <property type="entry name" value="SAM-dependent_MTases_sf"/>
</dbReference>
<evidence type="ECO:0000313" key="2">
    <source>
        <dbReference type="Proteomes" id="UP000004491"/>
    </source>
</evidence>
<dbReference type="PANTHER" id="PTHR43861:SF1">
    <property type="entry name" value="TRANS-ACONITATE 2-METHYLTRANSFERASE"/>
    <property type="match status" value="1"/>
</dbReference>
<dbReference type="Proteomes" id="UP000004491">
    <property type="component" value="Unassembled WGS sequence"/>
</dbReference>